<evidence type="ECO:0000313" key="2">
    <source>
        <dbReference type="Proteomes" id="UP000014500"/>
    </source>
</evidence>
<name>T1IZW7_STRMM</name>
<keyword evidence="2" id="KW-1185">Reference proteome</keyword>
<evidence type="ECO:0000313" key="1">
    <source>
        <dbReference type="EnsemblMetazoa" id="SMAR006805-PA"/>
    </source>
</evidence>
<dbReference type="EMBL" id="JH431728">
    <property type="status" value="NOT_ANNOTATED_CDS"/>
    <property type="molecule type" value="Genomic_DNA"/>
</dbReference>
<dbReference type="Proteomes" id="UP000014500">
    <property type="component" value="Unassembled WGS sequence"/>
</dbReference>
<reference evidence="2" key="1">
    <citation type="submission" date="2011-05" db="EMBL/GenBank/DDBJ databases">
        <authorList>
            <person name="Richards S.R."/>
            <person name="Qu J."/>
            <person name="Jiang H."/>
            <person name="Jhangiani S.N."/>
            <person name="Agravi P."/>
            <person name="Goodspeed R."/>
            <person name="Gross S."/>
            <person name="Mandapat C."/>
            <person name="Jackson L."/>
            <person name="Mathew T."/>
            <person name="Pu L."/>
            <person name="Thornton R."/>
            <person name="Saada N."/>
            <person name="Wilczek-Boney K.B."/>
            <person name="Lee S."/>
            <person name="Kovar C."/>
            <person name="Wu Y."/>
            <person name="Scherer S.E."/>
            <person name="Worley K.C."/>
            <person name="Muzny D.M."/>
            <person name="Gibbs R."/>
        </authorList>
    </citation>
    <scope>NUCLEOTIDE SEQUENCE</scope>
    <source>
        <strain evidence="2">Brora</strain>
    </source>
</reference>
<dbReference type="AlphaFoldDB" id="T1IZW7"/>
<accession>T1IZW7</accession>
<reference evidence="1" key="2">
    <citation type="submission" date="2015-02" db="UniProtKB">
        <authorList>
            <consortium name="EnsemblMetazoa"/>
        </authorList>
    </citation>
    <scope>IDENTIFICATION</scope>
</reference>
<sequence length="54" mass="6544">MTLVEIYEKRKIQFNILLLNKFLPSRKDAHVRILIHCLFFRWQASEANRSFPNP</sequence>
<proteinExistence type="predicted"/>
<dbReference type="HOGENOM" id="CLU_3052898_0_0_1"/>
<protein>
    <submittedName>
        <fullName evidence="1">Uncharacterized protein</fullName>
    </submittedName>
</protein>
<organism evidence="1 2">
    <name type="scientific">Strigamia maritima</name>
    <name type="common">European centipede</name>
    <name type="synonym">Geophilus maritimus</name>
    <dbReference type="NCBI Taxonomy" id="126957"/>
    <lineage>
        <taxon>Eukaryota</taxon>
        <taxon>Metazoa</taxon>
        <taxon>Ecdysozoa</taxon>
        <taxon>Arthropoda</taxon>
        <taxon>Myriapoda</taxon>
        <taxon>Chilopoda</taxon>
        <taxon>Pleurostigmophora</taxon>
        <taxon>Geophilomorpha</taxon>
        <taxon>Linotaeniidae</taxon>
        <taxon>Strigamia</taxon>
    </lineage>
</organism>
<dbReference type="EnsemblMetazoa" id="SMAR006805-RA">
    <property type="protein sequence ID" value="SMAR006805-PA"/>
    <property type="gene ID" value="SMAR006805"/>
</dbReference>